<evidence type="ECO:0000313" key="8">
    <source>
        <dbReference type="EMBL" id="QEK79356.1"/>
    </source>
</evidence>
<dbReference type="Proteomes" id="UP000324354">
    <property type="component" value="Chromosome"/>
</dbReference>
<gene>
    <name evidence="8" type="ORF">PFDSM3638_08820</name>
</gene>
<keyword evidence="5" id="KW-0411">Iron-sulfur</keyword>
<dbReference type="AlphaFoldDB" id="A0A5C0XQ19"/>
<reference evidence="8 9" key="1">
    <citation type="submission" date="2017-08" db="EMBL/GenBank/DDBJ databases">
        <title>Resequencing and Reannotation of the genome of Pyrococcus furiosus type strain DSM3638.</title>
        <authorList>
            <person name="Reichelt R.M."/>
            <person name="Bunk B."/>
        </authorList>
    </citation>
    <scope>NUCLEOTIDE SEQUENCE [LARGE SCALE GENOMIC DNA]</scope>
    <source>
        <strain evidence="8 9">DSM 3638</strain>
    </source>
</reference>
<keyword evidence="3" id="KW-0479">Metal-binding</keyword>
<evidence type="ECO:0000256" key="6">
    <source>
        <dbReference type="ARBA" id="ARBA00023239"/>
    </source>
</evidence>
<evidence type="ECO:0000256" key="5">
    <source>
        <dbReference type="ARBA" id="ARBA00023014"/>
    </source>
</evidence>
<accession>A0A5C0XQ19</accession>
<dbReference type="GeneID" id="13300528"/>
<dbReference type="GeneID" id="41713572"/>
<proteinExistence type="inferred from homology"/>
<dbReference type="GO" id="GO:0016829">
    <property type="term" value="F:lyase activity"/>
    <property type="evidence" value="ECO:0007669"/>
    <property type="project" value="UniProtKB-KW"/>
</dbReference>
<keyword evidence="6" id="KW-0456">Lyase</keyword>
<evidence type="ECO:0000256" key="4">
    <source>
        <dbReference type="ARBA" id="ARBA00023004"/>
    </source>
</evidence>
<dbReference type="OrthoDB" id="371925at2157"/>
<dbReference type="InterPro" id="IPR051208">
    <property type="entry name" value="Class-I_Fumarase/Tartrate_DH"/>
</dbReference>
<evidence type="ECO:0000313" key="9">
    <source>
        <dbReference type="Proteomes" id="UP000324354"/>
    </source>
</evidence>
<evidence type="ECO:0000256" key="3">
    <source>
        <dbReference type="ARBA" id="ARBA00022723"/>
    </source>
</evidence>
<protein>
    <submittedName>
        <fullName evidence="8">Fumarate hydratase</fullName>
    </submittedName>
</protein>
<evidence type="ECO:0000256" key="2">
    <source>
        <dbReference type="ARBA" id="ARBA00022485"/>
    </source>
</evidence>
<keyword evidence="2" id="KW-0004">4Fe-4S</keyword>
<sequence>MIKVEDIVEALKLAVTNLPEDVALALKNAYEREDYEIAKYNLEIMLRAVKTSKKEKVPLCQDTGTPIFFVETDGTWNVKEIYETIAEAVKRATDEIPLRPNAICLLSGKVVGNVPEIHIEPGKRNRISILIKGGGSENCSALFPLTPGDWFEGVKKKIIDHIRSCGGKPCPPIIVGIGIASPAERAITLAKKSLFRKIGERHEKLGWLEEEILEEINFLDIGPMGLGGKTTALDVKIEVGERHPASFIVGIAIQCWAHRRAFIEEKEDGEVVIWQ</sequence>
<dbReference type="InterPro" id="IPR004646">
    <property type="entry name" value="Fe-S_hydro-lyase_TtdA-typ_cat"/>
</dbReference>
<dbReference type="PANTHER" id="PTHR30389">
    <property type="entry name" value="FUMARATE HYDRATASE-RELATED"/>
    <property type="match status" value="1"/>
</dbReference>
<evidence type="ECO:0000256" key="1">
    <source>
        <dbReference type="ARBA" id="ARBA00008876"/>
    </source>
</evidence>
<keyword evidence="4" id="KW-0408">Iron</keyword>
<dbReference type="NCBIfam" id="NF004885">
    <property type="entry name" value="PRK06246.1"/>
    <property type="match status" value="1"/>
</dbReference>
<comment type="similarity">
    <text evidence="1">Belongs to the class-I fumarase family.</text>
</comment>
<evidence type="ECO:0000259" key="7">
    <source>
        <dbReference type="Pfam" id="PF05681"/>
    </source>
</evidence>
<dbReference type="EMBL" id="CP023154">
    <property type="protein sequence ID" value="QEK79356.1"/>
    <property type="molecule type" value="Genomic_DNA"/>
</dbReference>
<dbReference type="NCBIfam" id="TIGR00722">
    <property type="entry name" value="ttdA_fumA_fumB"/>
    <property type="match status" value="1"/>
</dbReference>
<dbReference type="PANTHER" id="PTHR30389:SF17">
    <property type="entry name" value="L(+)-TARTRATE DEHYDRATASE SUBUNIT ALPHA-RELATED"/>
    <property type="match status" value="1"/>
</dbReference>
<name>A0A5C0XQ19_PYRFU</name>
<dbReference type="GO" id="GO:0046872">
    <property type="term" value="F:metal ion binding"/>
    <property type="evidence" value="ECO:0007669"/>
    <property type="project" value="UniProtKB-KW"/>
</dbReference>
<feature type="domain" description="Fe-S hydro-lyase tartrate dehydratase alpha-type catalytic" evidence="7">
    <location>
        <begin position="6"/>
        <end position="263"/>
    </location>
</feature>
<dbReference type="GO" id="GO:0051539">
    <property type="term" value="F:4 iron, 4 sulfur cluster binding"/>
    <property type="evidence" value="ECO:0007669"/>
    <property type="project" value="UniProtKB-KW"/>
</dbReference>
<dbReference type="Pfam" id="PF05681">
    <property type="entry name" value="Fumerase"/>
    <property type="match status" value="1"/>
</dbReference>
<dbReference type="RefSeq" id="WP_014835572.1">
    <property type="nucleotide sequence ID" value="NC_003413.1"/>
</dbReference>
<organism evidence="8 9">
    <name type="scientific">Pyrococcus furiosus (strain ATCC 43587 / DSM 3638 / JCM 8422 / Vc1)</name>
    <dbReference type="NCBI Taxonomy" id="186497"/>
    <lineage>
        <taxon>Archaea</taxon>
        <taxon>Methanobacteriati</taxon>
        <taxon>Methanobacteriota</taxon>
        <taxon>Thermococci</taxon>
        <taxon>Thermococcales</taxon>
        <taxon>Thermococcaceae</taxon>
        <taxon>Pyrococcus</taxon>
    </lineage>
</organism>